<reference evidence="2 3" key="1">
    <citation type="submission" date="2014-10" db="EMBL/GenBank/DDBJ databases">
        <title>Draft genome of the hookworm Ancylostoma caninum.</title>
        <authorList>
            <person name="Mitreva M."/>
        </authorList>
    </citation>
    <scope>NUCLEOTIDE SEQUENCE [LARGE SCALE GENOMIC DNA]</scope>
    <source>
        <strain evidence="2 3">Baltimore</strain>
    </source>
</reference>
<organism evidence="2 3">
    <name type="scientific">Ancylostoma caninum</name>
    <name type="common">Dog hookworm</name>
    <dbReference type="NCBI Taxonomy" id="29170"/>
    <lineage>
        <taxon>Eukaryota</taxon>
        <taxon>Metazoa</taxon>
        <taxon>Ecdysozoa</taxon>
        <taxon>Nematoda</taxon>
        <taxon>Chromadorea</taxon>
        <taxon>Rhabditida</taxon>
        <taxon>Rhabditina</taxon>
        <taxon>Rhabditomorpha</taxon>
        <taxon>Strongyloidea</taxon>
        <taxon>Ancylostomatidae</taxon>
        <taxon>Ancylostomatinae</taxon>
        <taxon>Ancylostoma</taxon>
    </lineage>
</organism>
<dbReference type="AlphaFoldDB" id="A0A368GR98"/>
<gene>
    <name evidence="2" type="ORF">ANCCAN_08415</name>
</gene>
<dbReference type="STRING" id="29170.A0A368GR98"/>
<protein>
    <submittedName>
        <fullName evidence="2">Zinc finger, C2H2 type</fullName>
    </submittedName>
</protein>
<proteinExistence type="predicted"/>
<dbReference type="InterPro" id="IPR013087">
    <property type="entry name" value="Znf_C2H2_type"/>
</dbReference>
<comment type="caution">
    <text evidence="2">The sequence shown here is derived from an EMBL/GenBank/DDBJ whole genome shotgun (WGS) entry which is preliminary data.</text>
</comment>
<evidence type="ECO:0000259" key="1">
    <source>
        <dbReference type="SMART" id="SM00355"/>
    </source>
</evidence>
<keyword evidence="3" id="KW-1185">Reference proteome</keyword>
<dbReference type="PANTHER" id="PTHR33936">
    <property type="entry name" value="PROTEIN CBG17840"/>
    <property type="match status" value="1"/>
</dbReference>
<dbReference type="Proteomes" id="UP000252519">
    <property type="component" value="Unassembled WGS sequence"/>
</dbReference>
<evidence type="ECO:0000313" key="3">
    <source>
        <dbReference type="Proteomes" id="UP000252519"/>
    </source>
</evidence>
<sequence>MLPRRASILRANSDDGDSVIQNRIQFPKFTRVRADYAGNKFSSVTRQFASNRNKYITHSASISTPSTAYTRVNVARSRPVDEVTNTKASCSSGTMRIPIVKTQPSGRYLLRIPKNELDPGKDERLQIDDQNRYSSPFQKRIVIPTVPPSMSMGGEYPADQYELVYESDSASSLVCLAEQDSYDSGYSRTEDRKRFFCSEMTCFWHGPTHASLRRHMMVTHSRNSHPEVRGLAAQSIRRSTKPKGVKCSECGQMAYSRPLLLRHMTQAHGIVAPLIYKTFSDRENLQSWLEQLRETHAVEFVVSSGSKKWGQGLQVHYLTCSRSGEQKERPNKKFRRPTRPSIKCGKNCMAYLKMKQNPTISELKIEACLHHSGHEIDASKIRLEQNEWCRLIQLIREIDEGSLQIDISHISRIRGSFSFFPVSSDHICVGPIVNSNVLQKERSFKKLLC</sequence>
<dbReference type="EMBL" id="JOJR01000098">
    <property type="protein sequence ID" value="RCN45580.1"/>
    <property type="molecule type" value="Genomic_DNA"/>
</dbReference>
<dbReference type="OrthoDB" id="5779882at2759"/>
<accession>A0A368GR98</accession>
<dbReference type="SMART" id="SM00355">
    <property type="entry name" value="ZnF_C2H2"/>
    <property type="match status" value="2"/>
</dbReference>
<dbReference type="InterPro" id="IPR052797">
    <property type="entry name" value="RegFact_GeneExpr_CellDeath"/>
</dbReference>
<feature type="domain" description="C2H2-type" evidence="1">
    <location>
        <begin position="245"/>
        <end position="268"/>
    </location>
</feature>
<name>A0A368GR98_ANCCA</name>
<feature type="domain" description="C2H2-type" evidence="1">
    <location>
        <begin position="195"/>
        <end position="220"/>
    </location>
</feature>
<evidence type="ECO:0000313" key="2">
    <source>
        <dbReference type="EMBL" id="RCN45580.1"/>
    </source>
</evidence>
<dbReference type="PANTHER" id="PTHR33936:SF1">
    <property type="entry name" value="PROTEIN CBG06911"/>
    <property type="match status" value="1"/>
</dbReference>